<reference evidence="3 4" key="1">
    <citation type="submission" date="2021-05" db="EMBL/GenBank/DDBJ databases">
        <title>Direct Submission.</title>
        <authorList>
            <person name="Li K."/>
            <person name="Gao J."/>
        </authorList>
    </citation>
    <scope>NUCLEOTIDE SEQUENCE [LARGE SCALE GENOMIC DNA]</scope>
    <source>
        <strain evidence="3 4">Mg02</strain>
    </source>
</reference>
<dbReference type="EMBL" id="CP074133">
    <property type="protein sequence ID" value="QUX26339.1"/>
    <property type="molecule type" value="Genomic_DNA"/>
</dbReference>
<accession>A0ABX8BYR7</accession>
<feature type="transmembrane region" description="Helical" evidence="2">
    <location>
        <begin position="6"/>
        <end position="27"/>
    </location>
</feature>
<keyword evidence="2" id="KW-0812">Transmembrane</keyword>
<proteinExistence type="predicted"/>
<name>A0ABX8BYR7_9ACTN</name>
<evidence type="ECO:0000256" key="1">
    <source>
        <dbReference type="SAM" id="MobiDB-lite"/>
    </source>
</evidence>
<feature type="region of interest" description="Disordered" evidence="1">
    <location>
        <begin position="33"/>
        <end position="55"/>
    </location>
</feature>
<dbReference type="Proteomes" id="UP000676079">
    <property type="component" value="Chromosome"/>
</dbReference>
<gene>
    <name evidence="3" type="ORF">KGD84_11640</name>
</gene>
<keyword evidence="4" id="KW-1185">Reference proteome</keyword>
<evidence type="ECO:0000313" key="4">
    <source>
        <dbReference type="Proteomes" id="UP000676079"/>
    </source>
</evidence>
<evidence type="ECO:0000313" key="3">
    <source>
        <dbReference type="EMBL" id="QUX26339.1"/>
    </source>
</evidence>
<keyword evidence="2" id="KW-1133">Transmembrane helix</keyword>
<protein>
    <submittedName>
        <fullName evidence="3">Uncharacterized protein</fullName>
    </submittedName>
</protein>
<evidence type="ECO:0000256" key="2">
    <source>
        <dbReference type="SAM" id="Phobius"/>
    </source>
</evidence>
<sequence length="55" mass="5737">MSVVMLFGAGALVGLVALTAVIIATLLTEDPDRIDTPLDAEEAEEERPVAGRSVL</sequence>
<dbReference type="RefSeq" id="WP_220565935.1">
    <property type="nucleotide sequence ID" value="NZ_CP074133.1"/>
</dbReference>
<keyword evidence="2" id="KW-0472">Membrane</keyword>
<organism evidence="3 4">
    <name type="scientific">Nocardiopsis changdeensis</name>
    <dbReference type="NCBI Taxonomy" id="2831969"/>
    <lineage>
        <taxon>Bacteria</taxon>
        <taxon>Bacillati</taxon>
        <taxon>Actinomycetota</taxon>
        <taxon>Actinomycetes</taxon>
        <taxon>Streptosporangiales</taxon>
        <taxon>Nocardiopsidaceae</taxon>
        <taxon>Nocardiopsis</taxon>
    </lineage>
</organism>